<evidence type="ECO:0000313" key="11">
    <source>
        <dbReference type="Proteomes" id="UP001157186"/>
    </source>
</evidence>
<keyword evidence="1" id="KW-0456">Lyase</keyword>
<dbReference type="Gene3D" id="3.30.70.3460">
    <property type="match status" value="1"/>
</dbReference>
<dbReference type="InterPro" id="IPR040523">
    <property type="entry name" value="AsnC_trans_reg2"/>
</dbReference>
<comment type="function">
    <text evidence="6">Involved in heme d1 biosynthesis. Catalyzes the decarboxylation of siroheme into didecarboxysiroheme.</text>
</comment>
<dbReference type="PANTHER" id="PTHR43413:SF1">
    <property type="entry name" value="SIROHEME DECARBOXYLASE NIRL SUBUNIT"/>
    <property type="match status" value="1"/>
</dbReference>
<dbReference type="RefSeq" id="WP_284246466.1">
    <property type="nucleotide sequence ID" value="NZ_BSST01000001.1"/>
</dbReference>
<proteinExistence type="inferred from homology"/>
<protein>
    <recommendedName>
        <fullName evidence="5">siroheme decarboxylase</fullName>
        <ecNumber evidence="5">4.1.1.111</ecNumber>
    </recommendedName>
</protein>
<sequence>MSELNLSEVRLSELQQRIINRYQKGFPLVEQPYVEIAEQLAVSEQQVIEAIEELHRYQALSRVGAVFDHKKAGASTLAAMAVPEQQLDKIAAIVNQFEQVNHNYEREHDYNLWFVVTASDLLALNRVLEQIELLTGLPILVLPMEASYHIDLGFTIDFASTNSTATVNKVGH</sequence>
<dbReference type="InterPro" id="IPR050684">
    <property type="entry name" value="HTH-Siroheme_Decarb"/>
</dbReference>
<reference evidence="10 11" key="1">
    <citation type="submission" date="2023-03" db="EMBL/GenBank/DDBJ databases">
        <title>Draft genome sequence of Thalassotalea insulae KCTC 62186T.</title>
        <authorList>
            <person name="Sawabe T."/>
        </authorList>
    </citation>
    <scope>NUCLEOTIDE SEQUENCE [LARGE SCALE GENOMIC DNA]</scope>
    <source>
        <strain evidence="10 11">KCTC 62186</strain>
    </source>
</reference>
<comment type="similarity">
    <text evidence="3">Belongs to the Ahb/Nir family.</text>
</comment>
<dbReference type="Gene3D" id="1.10.10.10">
    <property type="entry name" value="Winged helix-like DNA-binding domain superfamily/Winged helix DNA-binding domain"/>
    <property type="match status" value="1"/>
</dbReference>
<evidence type="ECO:0000256" key="5">
    <source>
        <dbReference type="ARBA" id="ARBA00023471"/>
    </source>
</evidence>
<dbReference type="EMBL" id="BSST01000001">
    <property type="protein sequence ID" value="GLX80468.1"/>
    <property type="molecule type" value="Genomic_DNA"/>
</dbReference>
<gene>
    <name evidence="10" type="primary">nirD_2</name>
    <name evidence="10" type="ORF">tinsulaeT_38080</name>
</gene>
<keyword evidence="11" id="KW-1185">Reference proteome</keyword>
<evidence type="ECO:0000256" key="1">
    <source>
        <dbReference type="ARBA" id="ARBA00023239"/>
    </source>
</evidence>
<evidence type="ECO:0000256" key="4">
    <source>
        <dbReference type="ARBA" id="ARBA00023465"/>
    </source>
</evidence>
<evidence type="ECO:0000259" key="8">
    <source>
        <dbReference type="Pfam" id="PF17805"/>
    </source>
</evidence>
<accession>A0ABQ6GX03</accession>
<dbReference type="Proteomes" id="UP001157186">
    <property type="component" value="Unassembled WGS sequence"/>
</dbReference>
<comment type="catalytic activity">
    <reaction evidence="7">
        <text>siroheme + 2 H(+) = 12,18-didecarboxysiroheme + 2 CO2</text>
        <dbReference type="Rhea" id="RHEA:19093"/>
        <dbReference type="ChEBI" id="CHEBI:15378"/>
        <dbReference type="ChEBI" id="CHEBI:16526"/>
        <dbReference type="ChEBI" id="CHEBI:60052"/>
        <dbReference type="ChEBI" id="CHEBI:140497"/>
        <dbReference type="EC" id="4.1.1.111"/>
    </reaction>
</comment>
<feature type="domain" description="Siroheme decarboxylase NirL-like HTH" evidence="9">
    <location>
        <begin position="16"/>
        <end position="56"/>
    </location>
</feature>
<dbReference type="EC" id="4.1.1.111" evidence="5"/>
<dbReference type="Pfam" id="PF17805">
    <property type="entry name" value="AsnC_trans_reg2"/>
    <property type="match status" value="1"/>
</dbReference>
<dbReference type="PANTHER" id="PTHR43413">
    <property type="entry name" value="TRANSCRIPTIONAL REGULATOR, ASNC FAMILY"/>
    <property type="match status" value="1"/>
</dbReference>
<evidence type="ECO:0000313" key="10">
    <source>
        <dbReference type="EMBL" id="GLX80468.1"/>
    </source>
</evidence>
<feature type="domain" description="Siroheme decarboxylase AsnC-like ligand binding" evidence="8">
    <location>
        <begin position="74"/>
        <end position="148"/>
    </location>
</feature>
<comment type="subunit">
    <text evidence="4">Probably forms a complex composed of NirD, NirL, NirG and NirH. All proteins are required for the total conversion of siroheme to didecarboxysiroheme.</text>
</comment>
<dbReference type="InterPro" id="IPR036388">
    <property type="entry name" value="WH-like_DNA-bd_sf"/>
</dbReference>
<evidence type="ECO:0000256" key="3">
    <source>
        <dbReference type="ARBA" id="ARBA00023457"/>
    </source>
</evidence>
<organism evidence="10 11">
    <name type="scientific">Thalassotalea insulae</name>
    <dbReference type="NCBI Taxonomy" id="2056778"/>
    <lineage>
        <taxon>Bacteria</taxon>
        <taxon>Pseudomonadati</taxon>
        <taxon>Pseudomonadota</taxon>
        <taxon>Gammaproteobacteria</taxon>
        <taxon>Alteromonadales</taxon>
        <taxon>Colwelliaceae</taxon>
        <taxon>Thalassotalea</taxon>
    </lineage>
</organism>
<evidence type="ECO:0000256" key="6">
    <source>
        <dbReference type="ARBA" id="ARBA00045291"/>
    </source>
</evidence>
<evidence type="ECO:0000256" key="2">
    <source>
        <dbReference type="ARBA" id="ARBA00023444"/>
    </source>
</evidence>
<evidence type="ECO:0000259" key="9">
    <source>
        <dbReference type="Pfam" id="PF22451"/>
    </source>
</evidence>
<dbReference type="InterPro" id="IPR053953">
    <property type="entry name" value="NirdL-like_HTH"/>
</dbReference>
<dbReference type="Pfam" id="PF22451">
    <property type="entry name" value="NirdL-like_HTH"/>
    <property type="match status" value="1"/>
</dbReference>
<comment type="pathway">
    <text evidence="2">Porphyrin-containing compound metabolism.</text>
</comment>
<comment type="caution">
    <text evidence="10">The sequence shown here is derived from an EMBL/GenBank/DDBJ whole genome shotgun (WGS) entry which is preliminary data.</text>
</comment>
<name>A0ABQ6GX03_9GAMM</name>
<evidence type="ECO:0000256" key="7">
    <source>
        <dbReference type="ARBA" id="ARBA00048470"/>
    </source>
</evidence>